<feature type="chain" id="PRO_5026777600" evidence="1">
    <location>
        <begin position="34"/>
        <end position="844"/>
    </location>
</feature>
<feature type="non-terminal residue" evidence="2">
    <location>
        <position position="844"/>
    </location>
</feature>
<name>A0A6N3X599_9SYNE</name>
<comment type="caution">
    <text evidence="2">The sequence shown here is derived from an EMBL/GenBank/DDBJ whole genome shotgun (WGS) entry which is preliminary data.</text>
</comment>
<gene>
    <name evidence="2" type="ORF">TH68_04295</name>
</gene>
<sequence>MVAANHLRSTAAALLLGLSLVSGLGASVSSAQAQTARELISNIGQDGGKHSSFGANIFAQAFTTGGNAAGYTLTGVDIRYLGTASGQADSAVQIRSVGNDGNPSDVLGSLTNPAFTTALGDRVLTHAASGDGIDLAANTTYFIVVPRPPAVTGSTSVGVAILSSDDEDSAGAAGWSIVDVAKRITETNVNPTWSDFSSSSLQVRVNGTLKATTDGVTLSESDLTLTELHARDAEKTYTVVLNTDPGANVTVTVTSGDTTAVAVDTDSGTAVDQSTLTFTHGNSGNWNAAQTVTLRTPNDGDAAAETVTISHTAAVASDNNNPYHQIDIDDVTATTVDAGHGVVVSKERVAVFQSSDIVEYTITLNSSPGGSVVITPTSSDTTTATVSSALTFTTSNWSSPQTMTVTGAGEGSATISHAVTTATTAYPTGTSIASVDVRVKNPSQIVSFRPASVSGVEGSSVNLTADINTDDLQSDLAYSWAFCRVSGSHGSGDRLSADFPTSADDQACPVAASGPCAGDASRYGLRHVAASFLFGLVFAMAGMAPAHADVLISNIGQASPPEPQTFFEPNPYSFFFFSTNVLDHAQSFTTGSNSSGYRLDSVELELQAFDPDISYTVTVRSDSSGSPSNTIGTLSKPSFTAFSGKKILEFSAPNGGIMLAANTDYFVVVDIGIASNSGTPVPQPLPGWFITTSNNEDSDKATGWSIANKHRLSTTAGTWVDNVITSVLKMRLNGVAVTPPARPLVSNTGQTGDSAVSDDNDIAQAFTTGSNADGYTITSVNVQFRDLNASNVFDSMVGTIRENNNGVPGDVVGRLTDPDYVQTSTARNYRFTTAEGGIDIAAET</sequence>
<dbReference type="AlphaFoldDB" id="A0A6N3X599"/>
<keyword evidence="1" id="KW-0732">Signal</keyword>
<evidence type="ECO:0000313" key="2">
    <source>
        <dbReference type="EMBL" id="KKZ14714.1"/>
    </source>
</evidence>
<organism evidence="2 3">
    <name type="scientific">Candidatus Synechococcus spongiarum 142</name>
    <dbReference type="NCBI Taxonomy" id="1608213"/>
    <lineage>
        <taxon>Bacteria</taxon>
        <taxon>Bacillati</taxon>
        <taxon>Cyanobacteriota</taxon>
        <taxon>Cyanophyceae</taxon>
        <taxon>Synechococcales</taxon>
        <taxon>Synechococcaceae</taxon>
        <taxon>Synechococcus</taxon>
    </lineage>
</organism>
<dbReference type="Proteomes" id="UP000035054">
    <property type="component" value="Unassembled WGS sequence"/>
</dbReference>
<protein>
    <submittedName>
        <fullName evidence="2">Uncharacterized protein</fullName>
    </submittedName>
</protein>
<reference evidence="2 3" key="1">
    <citation type="submission" date="2015-01" db="EMBL/GenBank/DDBJ databases">
        <title>Lifestyle Evolution in Cyanobacterial Symbionts of Sponges.</title>
        <authorList>
            <person name="Burgsdorf I."/>
            <person name="Slaby B.M."/>
            <person name="Handley K.M."/>
            <person name="Haber M."/>
            <person name="Blom J."/>
            <person name="Marshall C.W."/>
            <person name="Gilbert J.A."/>
            <person name="Hentschel U."/>
            <person name="Steindler L."/>
        </authorList>
    </citation>
    <scope>NUCLEOTIDE SEQUENCE [LARGE SCALE GENOMIC DNA]</scope>
    <source>
        <strain evidence="2">142</strain>
    </source>
</reference>
<accession>A0A6N3X599</accession>
<feature type="signal peptide" evidence="1">
    <location>
        <begin position="1"/>
        <end position="33"/>
    </location>
</feature>
<evidence type="ECO:0000313" key="3">
    <source>
        <dbReference type="Proteomes" id="UP000035054"/>
    </source>
</evidence>
<dbReference type="EMBL" id="JXUO01000143">
    <property type="protein sequence ID" value="KKZ14714.1"/>
    <property type="molecule type" value="Genomic_DNA"/>
</dbReference>
<proteinExistence type="predicted"/>
<dbReference type="NCBIfam" id="NF041539">
    <property type="entry name" value="choice_anch_R"/>
    <property type="match status" value="3"/>
</dbReference>
<evidence type="ECO:0000256" key="1">
    <source>
        <dbReference type="SAM" id="SignalP"/>
    </source>
</evidence>